<dbReference type="Proteomes" id="UP000244896">
    <property type="component" value="Chromosome"/>
</dbReference>
<sequence length="74" mass="7832">MTTRNLVRIIISTFALAGAVFAFAGCSTPAGQTAQRGQKETDRVADGINAADSTVNKAADTTEKISKTARRLFK</sequence>
<dbReference type="AlphaFoldDB" id="A0A2U8E231"/>
<gene>
    <name evidence="2" type="ORF">CKA38_04320</name>
</gene>
<reference evidence="2 3" key="1">
    <citation type="journal article" date="2018" name="Syst. Appl. Microbiol.">
        <title>Ereboglobus luteus gen. nov. sp. nov. from cockroach guts, and new insights into the oxygen relationship of the genera Opitutus and Didymococcus (Verrucomicrobia: Opitutaceae).</title>
        <authorList>
            <person name="Tegtmeier D."/>
            <person name="Belitz A."/>
            <person name="Radek R."/>
            <person name="Heimerl T."/>
            <person name="Brune A."/>
        </authorList>
    </citation>
    <scope>NUCLEOTIDE SEQUENCE [LARGE SCALE GENOMIC DNA]</scope>
    <source>
        <strain evidence="2 3">Ho45</strain>
    </source>
</reference>
<proteinExistence type="predicted"/>
<evidence type="ECO:0000256" key="1">
    <source>
        <dbReference type="SAM" id="SignalP"/>
    </source>
</evidence>
<organism evidence="2 3">
    <name type="scientific">Ereboglobus luteus</name>
    <dbReference type="NCBI Taxonomy" id="1796921"/>
    <lineage>
        <taxon>Bacteria</taxon>
        <taxon>Pseudomonadati</taxon>
        <taxon>Verrucomicrobiota</taxon>
        <taxon>Opitutia</taxon>
        <taxon>Opitutales</taxon>
        <taxon>Opitutaceae</taxon>
        <taxon>Ereboglobus</taxon>
    </lineage>
</organism>
<dbReference type="PROSITE" id="PS51257">
    <property type="entry name" value="PROKAR_LIPOPROTEIN"/>
    <property type="match status" value="1"/>
</dbReference>
<dbReference type="EMBL" id="CP023004">
    <property type="protein sequence ID" value="AWI08582.1"/>
    <property type="molecule type" value="Genomic_DNA"/>
</dbReference>
<name>A0A2U8E231_9BACT</name>
<evidence type="ECO:0000313" key="2">
    <source>
        <dbReference type="EMBL" id="AWI08582.1"/>
    </source>
</evidence>
<dbReference type="KEGG" id="elut:CKA38_04320"/>
<keyword evidence="1" id="KW-0732">Signal</keyword>
<accession>A0A2U8E231</accession>
<feature type="chain" id="PRO_5016122619" description="Entericidin EcnAB" evidence="1">
    <location>
        <begin position="25"/>
        <end position="74"/>
    </location>
</feature>
<dbReference type="RefSeq" id="WP_108824390.1">
    <property type="nucleotide sequence ID" value="NZ_CP023004.1"/>
</dbReference>
<keyword evidence="3" id="KW-1185">Reference proteome</keyword>
<evidence type="ECO:0008006" key="4">
    <source>
        <dbReference type="Google" id="ProtNLM"/>
    </source>
</evidence>
<evidence type="ECO:0000313" key="3">
    <source>
        <dbReference type="Proteomes" id="UP000244896"/>
    </source>
</evidence>
<feature type="signal peptide" evidence="1">
    <location>
        <begin position="1"/>
        <end position="24"/>
    </location>
</feature>
<protein>
    <recommendedName>
        <fullName evidence="4">Entericidin EcnAB</fullName>
    </recommendedName>
</protein>